<dbReference type="AlphaFoldDB" id="A0A845R081"/>
<proteinExistence type="predicted"/>
<comment type="caution">
    <text evidence="1">The sequence shown here is derived from an EMBL/GenBank/DDBJ whole genome shotgun (WGS) entry which is preliminary data.</text>
</comment>
<dbReference type="RefSeq" id="WP_160198094.1">
    <property type="nucleotide sequence ID" value="NZ_QXXA01000013.1"/>
</dbReference>
<dbReference type="Proteomes" id="UP000467132">
    <property type="component" value="Unassembled WGS sequence"/>
</dbReference>
<organism evidence="1 2">
    <name type="scientific">Senegalia massiliensis</name>
    <dbReference type="NCBI Taxonomy" id="1720316"/>
    <lineage>
        <taxon>Bacteria</taxon>
        <taxon>Bacillati</taxon>
        <taxon>Bacillota</taxon>
        <taxon>Clostridia</taxon>
        <taxon>Eubacteriales</taxon>
        <taxon>Clostridiaceae</taxon>
        <taxon>Senegalia</taxon>
    </lineage>
</organism>
<dbReference type="EMBL" id="QXXA01000013">
    <property type="protein sequence ID" value="NBI07624.1"/>
    <property type="molecule type" value="Genomic_DNA"/>
</dbReference>
<keyword evidence="2" id="KW-1185">Reference proteome</keyword>
<accession>A0A845R081</accession>
<gene>
    <name evidence="1" type="ORF">D3Z33_12250</name>
</gene>
<evidence type="ECO:0000313" key="1">
    <source>
        <dbReference type="EMBL" id="NBI07624.1"/>
    </source>
</evidence>
<protein>
    <submittedName>
        <fullName evidence="1">Uncharacterized protein</fullName>
    </submittedName>
</protein>
<sequence>MNIEYYSNKEYDIPKNVSEKTEHRYLEIINLGYAKFLDILGNCDGFAMYKQFEKLVYLFDGENRTKESNRKITLGIIKKLEILKFIGTQKVNQNKFLYLKRPAFALLSGDYNKFKRINLNKDLKNDKFRISILKLEYFLENNVLISNKTMFYHIRMIIKDILNKIDKSNNKYGYDIQLIKKLLSTKNYKDFFSLCEEYPEYSHRLGVIRSLYDISKIYRKMILQRETIAFNPKYYKSYVKEDGEVTIHYIPNIFIFDVGKDKRFFEDKSNKLFQSFYTIRNNVLRGIYKAYASSNNTSMGYIGENHIGYTVTLIGEDEGILTKKRDIFDKNRATSINTPIMSMTNIIYLNTGNYLYSASRKLNTFRKSHDERIDTIISKKINQIEKTSENKRKERIEKENSQFGKDLFNLVKDS</sequence>
<evidence type="ECO:0000313" key="2">
    <source>
        <dbReference type="Proteomes" id="UP000467132"/>
    </source>
</evidence>
<dbReference type="OrthoDB" id="1957871at2"/>
<reference evidence="1 2" key="1">
    <citation type="submission" date="2018-08" db="EMBL/GenBank/DDBJ databases">
        <title>Murine metabolic-syndrome-specific gut microbial biobank.</title>
        <authorList>
            <person name="Liu C."/>
        </authorList>
    </citation>
    <scope>NUCLEOTIDE SEQUENCE [LARGE SCALE GENOMIC DNA]</scope>
    <source>
        <strain evidence="1 2">583</strain>
    </source>
</reference>
<name>A0A845R081_9CLOT</name>